<comment type="caution">
    <text evidence="1">The sequence shown here is derived from an EMBL/GenBank/DDBJ whole genome shotgun (WGS) entry which is preliminary data.</text>
</comment>
<protein>
    <submittedName>
        <fullName evidence="1">Uncharacterized protein</fullName>
    </submittedName>
</protein>
<organism evidence="1 2">
    <name type="scientific">Lentilactobacillus diolivorans</name>
    <dbReference type="NCBI Taxonomy" id="179838"/>
    <lineage>
        <taxon>Bacteria</taxon>
        <taxon>Bacillati</taxon>
        <taxon>Bacillota</taxon>
        <taxon>Bacilli</taxon>
        <taxon>Lactobacillales</taxon>
        <taxon>Lactobacillaceae</taxon>
        <taxon>Lentilactobacillus</taxon>
    </lineage>
</organism>
<evidence type="ECO:0000313" key="1">
    <source>
        <dbReference type="EMBL" id="GEP24835.1"/>
    </source>
</evidence>
<sequence length="39" mass="4617">MQKNSGFWYKLSAIIAIGQLAFSLYKQIDSLRKDRQKRN</sequence>
<evidence type="ECO:0000313" key="2">
    <source>
        <dbReference type="Proteomes" id="UP000321409"/>
    </source>
</evidence>
<gene>
    <name evidence="1" type="ORF">LDI01_24280</name>
</gene>
<name>A0ABQ0XFZ8_9LACO</name>
<reference evidence="1 2" key="1">
    <citation type="submission" date="2019-07" db="EMBL/GenBank/DDBJ databases">
        <title>Whole genome shotgun sequence of Lactobacillus diolivorans NBRC 107869.</title>
        <authorList>
            <person name="Hosoyama A."/>
            <person name="Uohara A."/>
            <person name="Ohji S."/>
            <person name="Ichikawa N."/>
        </authorList>
    </citation>
    <scope>NUCLEOTIDE SEQUENCE [LARGE SCALE GENOMIC DNA]</scope>
    <source>
        <strain evidence="1 2">NBRC 107869</strain>
    </source>
</reference>
<proteinExistence type="predicted"/>
<dbReference type="EMBL" id="BKAB01000052">
    <property type="protein sequence ID" value="GEP24835.1"/>
    <property type="molecule type" value="Genomic_DNA"/>
</dbReference>
<accession>A0ABQ0XFZ8</accession>
<dbReference type="Proteomes" id="UP000321409">
    <property type="component" value="Unassembled WGS sequence"/>
</dbReference>
<keyword evidence="2" id="KW-1185">Reference proteome</keyword>